<feature type="domain" description="Amine oxidase" evidence="6">
    <location>
        <begin position="23"/>
        <end position="460"/>
    </location>
</feature>
<evidence type="ECO:0000256" key="1">
    <source>
        <dbReference type="ARBA" id="ARBA00001974"/>
    </source>
</evidence>
<dbReference type="AlphaFoldDB" id="A0A1J9RWR2"/>
<dbReference type="Pfam" id="PF01593">
    <property type="entry name" value="Amino_oxidase"/>
    <property type="match status" value="1"/>
</dbReference>
<evidence type="ECO:0000259" key="6">
    <source>
        <dbReference type="Pfam" id="PF01593"/>
    </source>
</evidence>
<comment type="cofactor">
    <cofactor evidence="1 4">
        <name>FAD</name>
        <dbReference type="ChEBI" id="CHEBI:57692"/>
    </cofactor>
</comment>
<keyword evidence="4" id="KW-0285">Flavoprotein</keyword>
<dbReference type="EC" id="1.4.3.-" evidence="4"/>
<evidence type="ECO:0000256" key="5">
    <source>
        <dbReference type="SAM" id="MobiDB-lite"/>
    </source>
</evidence>
<dbReference type="Gene3D" id="3.90.660.10">
    <property type="match status" value="1"/>
</dbReference>
<dbReference type="OrthoDB" id="7777654at2759"/>
<dbReference type="Gene3D" id="3.50.50.60">
    <property type="entry name" value="FAD/NAD(P)-binding domain"/>
    <property type="match status" value="1"/>
</dbReference>
<dbReference type="InterPro" id="IPR001613">
    <property type="entry name" value="Flavin_amine_oxidase"/>
</dbReference>
<feature type="binding site" evidence="3">
    <location>
        <position position="247"/>
    </location>
    <ligand>
        <name>FAD</name>
        <dbReference type="ChEBI" id="CHEBI:57692"/>
    </ligand>
</feature>
<comment type="caution">
    <text evidence="7">The sequence shown here is derived from an EMBL/GenBank/DDBJ whole genome shotgun (WGS) entry which is preliminary data.</text>
</comment>
<dbReference type="SUPFAM" id="SSF51905">
    <property type="entry name" value="FAD/NAD(P)-binding domain"/>
    <property type="match status" value="1"/>
</dbReference>
<comment type="similarity">
    <text evidence="4">Belongs to the flavin monoamine oxidase family.</text>
</comment>
<name>A0A1J9RWR2_9PEZI</name>
<dbReference type="GO" id="GO:0006598">
    <property type="term" value="P:polyamine catabolic process"/>
    <property type="evidence" value="ECO:0007669"/>
    <property type="project" value="TreeGrafter"/>
</dbReference>
<dbReference type="EMBL" id="MNUE01000039">
    <property type="protein sequence ID" value="OJD32284.1"/>
    <property type="molecule type" value="Genomic_DNA"/>
</dbReference>
<evidence type="ECO:0000256" key="4">
    <source>
        <dbReference type="RuleBase" id="RU362067"/>
    </source>
</evidence>
<dbReference type="PRINTS" id="PR00757">
    <property type="entry name" value="AMINEOXDASEF"/>
</dbReference>
<evidence type="ECO:0000256" key="3">
    <source>
        <dbReference type="PIRSR" id="PIRSR601613-1"/>
    </source>
</evidence>
<reference evidence="7 8" key="1">
    <citation type="submission" date="2016-10" db="EMBL/GenBank/DDBJ databases">
        <title>Proteomics and genomics reveal pathogen-plant mechanisms compatible with a hemibiotrophic lifestyle of Diplodia corticola.</title>
        <authorList>
            <person name="Fernandes I."/>
            <person name="De Jonge R."/>
            <person name="Van De Peer Y."/>
            <person name="Devreese B."/>
            <person name="Alves A."/>
            <person name="Esteves A.C."/>
        </authorList>
    </citation>
    <scope>NUCLEOTIDE SEQUENCE [LARGE SCALE GENOMIC DNA]</scope>
    <source>
        <strain evidence="7 8">CBS 112549</strain>
    </source>
</reference>
<keyword evidence="8" id="KW-1185">Reference proteome</keyword>
<dbReference type="InterPro" id="IPR036188">
    <property type="entry name" value="FAD/NAD-bd_sf"/>
</dbReference>
<dbReference type="PANTHER" id="PTHR10742:SF313">
    <property type="entry name" value="AMINE OXIDASE"/>
    <property type="match status" value="1"/>
</dbReference>
<feature type="binding site" evidence="3">
    <location>
        <position position="24"/>
    </location>
    <ligand>
        <name>FAD</name>
        <dbReference type="ChEBI" id="CHEBI:57692"/>
    </ligand>
</feature>
<feature type="region of interest" description="Disordered" evidence="5">
    <location>
        <begin position="473"/>
        <end position="503"/>
    </location>
</feature>
<dbReference type="GeneID" id="31015654"/>
<gene>
    <name evidence="7" type="ORF">BKCO1_3900080</name>
</gene>
<dbReference type="Proteomes" id="UP000183809">
    <property type="component" value="Unassembled WGS sequence"/>
</dbReference>
<dbReference type="GO" id="GO:0016491">
    <property type="term" value="F:oxidoreductase activity"/>
    <property type="evidence" value="ECO:0007669"/>
    <property type="project" value="UniProtKB-KW"/>
</dbReference>
<organism evidence="7 8">
    <name type="scientific">Diplodia corticola</name>
    <dbReference type="NCBI Taxonomy" id="236234"/>
    <lineage>
        <taxon>Eukaryota</taxon>
        <taxon>Fungi</taxon>
        <taxon>Dikarya</taxon>
        <taxon>Ascomycota</taxon>
        <taxon>Pezizomycotina</taxon>
        <taxon>Dothideomycetes</taxon>
        <taxon>Dothideomycetes incertae sedis</taxon>
        <taxon>Botryosphaeriales</taxon>
        <taxon>Botryosphaeriaceae</taxon>
        <taxon>Diplodia</taxon>
    </lineage>
</organism>
<dbReference type="SUPFAM" id="SSF54373">
    <property type="entry name" value="FAD-linked reductases, C-terminal domain"/>
    <property type="match status" value="1"/>
</dbReference>
<sequence>MASDAANGAPYPKTTVLILGAGVSGIAAAKALSERSISNFIIVDRNDYIGGRMRKSEFGKERDGRAPWTVEMGANWVQGLHTREGKENPVWSLAKKHKLQTSPFDFFRGKAYTRGGPIDVKSLDDKYLQAEQTARAFALDTLRAGGPDMNVRAALGEYGWTAAPGDAKAALIDWCRVDWETGVPPEQTSSLDFYTHFERYEKDEELIASESNNRFAHDERGFGVWLQNEASEFLKKDNSQLRLNAVVESVCYGDTGVTATFEDGSTISADYAICTFSIGVLQHDLVAFHPPFPAWKRSSIQAFTMGTYTKLFLQFPSDISSWWPDDSDLILYADPFERGKFPVWQSLNHNFPGSNIVFTTATAPLSYRLEAQSDSETLAEVMSVLRSMFPDKEIPNPCDFTYPRWSLDPSSMGSYSNWPPAFTVRQHRNVCQELGRLFFAGEACSAEFNGFLHGAWHSGDDVGRHVRRLVKKEQNRRGASSRVNESLSAVSDTRHTLRLRPHL</sequence>
<keyword evidence="2 4" id="KW-0560">Oxidoreductase</keyword>
<dbReference type="InterPro" id="IPR050281">
    <property type="entry name" value="Flavin_monoamine_oxidase"/>
</dbReference>
<evidence type="ECO:0000313" key="8">
    <source>
        <dbReference type="Proteomes" id="UP000183809"/>
    </source>
</evidence>
<feature type="compositionally biased region" description="Polar residues" evidence="5">
    <location>
        <begin position="477"/>
        <end position="491"/>
    </location>
</feature>
<protein>
    <recommendedName>
        <fullName evidence="4">Amine oxidase</fullName>
        <ecNumber evidence="4">1.4.3.-</ecNumber>
    </recommendedName>
</protein>
<dbReference type="PANTHER" id="PTHR10742">
    <property type="entry name" value="FLAVIN MONOAMINE OXIDASE"/>
    <property type="match status" value="1"/>
</dbReference>
<dbReference type="RefSeq" id="XP_020128544.1">
    <property type="nucleotide sequence ID" value="XM_020275393.1"/>
</dbReference>
<dbReference type="InterPro" id="IPR002937">
    <property type="entry name" value="Amino_oxidase"/>
</dbReference>
<keyword evidence="4" id="KW-0274">FAD</keyword>
<dbReference type="STRING" id="236234.A0A1J9RWR2"/>
<accession>A0A1J9RWR2</accession>
<proteinExistence type="inferred from homology"/>
<evidence type="ECO:0000256" key="2">
    <source>
        <dbReference type="ARBA" id="ARBA00023002"/>
    </source>
</evidence>
<evidence type="ECO:0000313" key="7">
    <source>
        <dbReference type="EMBL" id="OJD32284.1"/>
    </source>
</evidence>